<dbReference type="PANTHER" id="PTHR22939">
    <property type="entry name" value="SERINE PROTEASE FAMILY S1C HTRA-RELATED"/>
    <property type="match status" value="1"/>
</dbReference>
<evidence type="ECO:0000256" key="7">
    <source>
        <dbReference type="SAM" id="SignalP"/>
    </source>
</evidence>
<feature type="domain" description="PDZ" evidence="8">
    <location>
        <begin position="255"/>
        <end position="346"/>
    </location>
</feature>
<dbReference type="InterPro" id="IPR001940">
    <property type="entry name" value="Peptidase_S1C"/>
</dbReference>
<evidence type="ECO:0000256" key="5">
    <source>
        <dbReference type="ARBA" id="ARBA00022801"/>
    </source>
</evidence>
<dbReference type="Gene3D" id="2.30.42.10">
    <property type="match status" value="1"/>
</dbReference>
<dbReference type="PROSITE" id="PS50106">
    <property type="entry name" value="PDZ"/>
    <property type="match status" value="1"/>
</dbReference>
<evidence type="ECO:0000313" key="9">
    <source>
        <dbReference type="EMBL" id="NYZ23622.1"/>
    </source>
</evidence>
<evidence type="ECO:0000256" key="2">
    <source>
        <dbReference type="ARBA" id="ARBA00022670"/>
    </source>
</evidence>
<organism evidence="9 10">
    <name type="scientific">Azospirillum oleiclasticum</name>
    <dbReference type="NCBI Taxonomy" id="2735135"/>
    <lineage>
        <taxon>Bacteria</taxon>
        <taxon>Pseudomonadati</taxon>
        <taxon>Pseudomonadota</taxon>
        <taxon>Alphaproteobacteria</taxon>
        <taxon>Rhodospirillales</taxon>
        <taxon>Azospirillaceae</taxon>
        <taxon>Azospirillum</taxon>
    </lineage>
</organism>
<evidence type="ECO:0000256" key="3">
    <source>
        <dbReference type="ARBA" id="ARBA00022729"/>
    </source>
</evidence>
<dbReference type="Pfam" id="PF13180">
    <property type="entry name" value="PDZ_2"/>
    <property type="match status" value="1"/>
</dbReference>
<dbReference type="SUPFAM" id="SSF50494">
    <property type="entry name" value="Trypsin-like serine proteases"/>
    <property type="match status" value="1"/>
</dbReference>
<accession>A0ABX2THU1</accession>
<feature type="chain" id="PRO_5047190587" evidence="7">
    <location>
        <begin position="27"/>
        <end position="357"/>
    </location>
</feature>
<dbReference type="InterPro" id="IPR011782">
    <property type="entry name" value="Pept_S1C_Do"/>
</dbReference>
<evidence type="ECO:0000259" key="8">
    <source>
        <dbReference type="PROSITE" id="PS50106"/>
    </source>
</evidence>
<reference evidence="9 10" key="1">
    <citation type="submission" date="2020-05" db="EMBL/GenBank/DDBJ databases">
        <title>Azospirillum oleiclasticum sp. nov, a nitrogen-fixing and heavy crude oil-emulsifying bacterium isolated from the crude oil of Yumen Oilfield.</title>
        <authorList>
            <person name="Wu D."/>
            <person name="Cai M."/>
            <person name="Zhang X."/>
        </authorList>
    </citation>
    <scope>NUCLEOTIDE SEQUENCE [LARGE SCALE GENOMIC DNA]</scope>
    <source>
        <strain evidence="9 10">ROY-1-1-2</strain>
    </source>
</reference>
<dbReference type="PRINTS" id="PR00834">
    <property type="entry name" value="PROTEASES2C"/>
</dbReference>
<dbReference type="SMART" id="SM00228">
    <property type="entry name" value="PDZ"/>
    <property type="match status" value="1"/>
</dbReference>
<evidence type="ECO:0000313" key="10">
    <source>
        <dbReference type="Proteomes" id="UP000584642"/>
    </source>
</evidence>
<keyword evidence="3 7" id="KW-0732">Signal</keyword>
<name>A0ABX2THU1_9PROT</name>
<dbReference type="CDD" id="cd10839">
    <property type="entry name" value="cpPDZ1_DegP-like"/>
    <property type="match status" value="1"/>
</dbReference>
<evidence type="ECO:0000256" key="6">
    <source>
        <dbReference type="ARBA" id="ARBA00022825"/>
    </source>
</evidence>
<sequence>MVGRVRAVLAAVTVAVTMGSAAPAQTALPPAVNGVTTIAPMLATVTPAVVNIAVTQRAPQVDNPLLRDPFFRRFFNIPDQPQGRPRNSAGSGVIVDAARGYVITNHHVVANGQDITVTLKDRRQFKARLVGSDSATDIAVLKIDARNLTALSWGDSDRLQVGDFVVAIGNPFGLGQTVTSGIVSALGRSGLRVEGYEDFIQTDASINPGNSGGALVSFGGELVGINTAIIGPAGGSVGIGFAVPVSIVRAVMDQIIEYGEVRRGRLGVALQDLTPDLAESLNMTGDEGALIAAVEQGSPAERAGVRSGDVVVAVDGRPIRSATDLRNRVGLIRAGSPVNLEVLRGGGRRSLTVRTAR</sequence>
<comment type="similarity">
    <text evidence="1">Belongs to the peptidase S1C family.</text>
</comment>
<dbReference type="InterPro" id="IPR009003">
    <property type="entry name" value="Peptidase_S1_PA"/>
</dbReference>
<dbReference type="Proteomes" id="UP000584642">
    <property type="component" value="Unassembled WGS sequence"/>
</dbReference>
<keyword evidence="4" id="KW-0677">Repeat</keyword>
<comment type="caution">
    <text evidence="9">The sequence shown here is derived from an EMBL/GenBank/DDBJ whole genome shotgun (WGS) entry which is preliminary data.</text>
</comment>
<dbReference type="EMBL" id="JABFDB010000028">
    <property type="protein sequence ID" value="NYZ23622.1"/>
    <property type="molecule type" value="Genomic_DNA"/>
</dbReference>
<dbReference type="InterPro" id="IPR001478">
    <property type="entry name" value="PDZ"/>
</dbReference>
<gene>
    <name evidence="9" type="ORF">HND93_28315</name>
</gene>
<dbReference type="Gene3D" id="2.40.10.120">
    <property type="match status" value="1"/>
</dbReference>
<dbReference type="Pfam" id="PF13365">
    <property type="entry name" value="Trypsin_2"/>
    <property type="match status" value="1"/>
</dbReference>
<dbReference type="RefSeq" id="WP_180285392.1">
    <property type="nucleotide sequence ID" value="NZ_JABFDB010000028.1"/>
</dbReference>
<dbReference type="InterPro" id="IPR036034">
    <property type="entry name" value="PDZ_sf"/>
</dbReference>
<keyword evidence="5" id="KW-0378">Hydrolase</keyword>
<feature type="signal peptide" evidence="7">
    <location>
        <begin position="1"/>
        <end position="26"/>
    </location>
</feature>
<dbReference type="NCBIfam" id="TIGR02037">
    <property type="entry name" value="degP_htrA_DO"/>
    <property type="match status" value="1"/>
</dbReference>
<evidence type="ECO:0000256" key="4">
    <source>
        <dbReference type="ARBA" id="ARBA00022737"/>
    </source>
</evidence>
<evidence type="ECO:0000256" key="1">
    <source>
        <dbReference type="ARBA" id="ARBA00010541"/>
    </source>
</evidence>
<keyword evidence="10" id="KW-1185">Reference proteome</keyword>
<keyword evidence="2" id="KW-0645">Protease</keyword>
<dbReference type="PANTHER" id="PTHR22939:SF129">
    <property type="entry name" value="SERINE PROTEASE HTRA2, MITOCHONDRIAL"/>
    <property type="match status" value="1"/>
</dbReference>
<proteinExistence type="inferred from homology"/>
<keyword evidence="6" id="KW-0720">Serine protease</keyword>
<protein>
    <submittedName>
        <fullName evidence="9">Do family serine endopeptidase</fullName>
    </submittedName>
</protein>
<dbReference type="SUPFAM" id="SSF50156">
    <property type="entry name" value="PDZ domain-like"/>
    <property type="match status" value="1"/>
</dbReference>